<dbReference type="SUPFAM" id="SSF141066">
    <property type="entry name" value="ICP-like"/>
    <property type="match status" value="1"/>
</dbReference>
<evidence type="ECO:0000256" key="2">
    <source>
        <dbReference type="ARBA" id="ARBA00022704"/>
    </source>
</evidence>
<keyword evidence="5" id="KW-1185">Reference proteome</keyword>
<dbReference type="InterPro" id="IPR036331">
    <property type="entry name" value="Chagasin-like_sf"/>
</dbReference>
<comment type="caution">
    <text evidence="4">The sequence shown here is derived from an EMBL/GenBank/DDBJ whole genome shotgun (WGS) entry which is preliminary data.</text>
</comment>
<evidence type="ECO:0000259" key="3">
    <source>
        <dbReference type="Pfam" id="PF06114"/>
    </source>
</evidence>
<dbReference type="Proteomes" id="UP000031338">
    <property type="component" value="Unassembled WGS sequence"/>
</dbReference>
<dbReference type="RefSeq" id="WP_017499941.1">
    <property type="nucleotide sequence ID" value="NZ_JRVC01000011.1"/>
</dbReference>
<organism evidence="4 5">
    <name type="scientific">Novosphingobium subterraneum</name>
    <dbReference type="NCBI Taxonomy" id="48936"/>
    <lineage>
        <taxon>Bacteria</taxon>
        <taxon>Pseudomonadati</taxon>
        <taxon>Pseudomonadota</taxon>
        <taxon>Alphaproteobacteria</taxon>
        <taxon>Sphingomonadales</taxon>
        <taxon>Sphingomonadaceae</taxon>
        <taxon>Novosphingobium</taxon>
    </lineage>
</organism>
<evidence type="ECO:0000313" key="4">
    <source>
        <dbReference type="EMBL" id="KHS45911.1"/>
    </source>
</evidence>
<dbReference type="Gene3D" id="2.60.40.2020">
    <property type="match status" value="1"/>
</dbReference>
<dbReference type="PANTHER" id="PTHR43236">
    <property type="entry name" value="ANTITOXIN HIGA1"/>
    <property type="match status" value="1"/>
</dbReference>
<accession>A0A0B9A5N5</accession>
<name>A0A0B9A5N5_9SPHN</name>
<dbReference type="Pfam" id="PF06114">
    <property type="entry name" value="Peptidase_M78"/>
    <property type="match status" value="1"/>
</dbReference>
<keyword evidence="1" id="KW-0646">Protease inhibitor</keyword>
<keyword evidence="2" id="KW-0789">Thiol protease inhibitor</keyword>
<dbReference type="InterPro" id="IPR010359">
    <property type="entry name" value="IrrE_HExxH"/>
</dbReference>
<reference evidence="4 5" key="1">
    <citation type="submission" date="2014-10" db="EMBL/GenBank/DDBJ databases">
        <title>Draft genome sequence of Novosphingobium subterraneum DSM 12447.</title>
        <authorList>
            <person name="Gan H.M."/>
            <person name="Gan H.Y."/>
            <person name="Savka M.A."/>
        </authorList>
    </citation>
    <scope>NUCLEOTIDE SEQUENCE [LARGE SCALE GENOMIC DNA]</scope>
    <source>
        <strain evidence="4 5">DSM 12447</strain>
    </source>
</reference>
<gene>
    <name evidence="4" type="ORF">NJ75_02518</name>
</gene>
<dbReference type="AlphaFoldDB" id="A0A0B9A5N5"/>
<dbReference type="STRING" id="48936.NJ75_02518"/>
<evidence type="ECO:0000256" key="1">
    <source>
        <dbReference type="ARBA" id="ARBA00022690"/>
    </source>
</evidence>
<dbReference type="PANTHER" id="PTHR43236:SF1">
    <property type="entry name" value="BLL7220 PROTEIN"/>
    <property type="match status" value="1"/>
</dbReference>
<sequence>MASDYASAVRAGTMAAGRLHRELDTRALIETQGGSVDVFGAIHAVGLPLLLRPLKGLLGAYLSAPAPGVLVTTERPMSIQRFTAAHELGHFSMRHEPSLDDESILRRMPMSPEPGNNFEETEADAFAIAFMMPKWLVLAHSARQGWQIDHFRRPNVVYQLSLRIGASYEATCRTLVRYNLISPSVMTDLLRTQPRSLKVDLLKDYRPDNYRGDVWLLTERDAGSRIDGSRNDLFVLQLEEHSGGGYLWDLDQLIASGFAVVRDEREAIDGDGIGGPVVRRVTAAPDAPRRGRMSLDERRPWQPAPALTSLTLDFDLTGPEQTGLSRAERRHLLEAA</sequence>
<protein>
    <recommendedName>
        <fullName evidence="3">IrrE N-terminal-like domain-containing protein</fullName>
    </recommendedName>
</protein>
<dbReference type="EMBL" id="JRVC01000011">
    <property type="protein sequence ID" value="KHS45911.1"/>
    <property type="molecule type" value="Genomic_DNA"/>
</dbReference>
<dbReference type="Gene3D" id="1.10.10.2910">
    <property type="match status" value="1"/>
</dbReference>
<proteinExistence type="predicted"/>
<evidence type="ECO:0000313" key="5">
    <source>
        <dbReference type="Proteomes" id="UP000031338"/>
    </source>
</evidence>
<dbReference type="InterPro" id="IPR052345">
    <property type="entry name" value="Rad_response_metalloprotease"/>
</dbReference>
<feature type="domain" description="IrrE N-terminal-like" evidence="3">
    <location>
        <begin position="74"/>
        <end position="175"/>
    </location>
</feature>
<dbReference type="PATRIC" id="fig|48936.3.peg.2525"/>
<dbReference type="GO" id="GO:0004869">
    <property type="term" value="F:cysteine-type endopeptidase inhibitor activity"/>
    <property type="evidence" value="ECO:0007669"/>
    <property type="project" value="UniProtKB-KW"/>
</dbReference>